<dbReference type="Gene3D" id="1.20.1250.20">
    <property type="entry name" value="MFS general substrate transporter like domains"/>
    <property type="match status" value="1"/>
</dbReference>
<evidence type="ECO:0000256" key="4">
    <source>
        <dbReference type="ARBA" id="ARBA00023136"/>
    </source>
</evidence>
<evidence type="ECO:0000259" key="6">
    <source>
        <dbReference type="PROSITE" id="PS50850"/>
    </source>
</evidence>
<name>A0A8S4Q7C9_OWEFU</name>
<dbReference type="InterPro" id="IPR036259">
    <property type="entry name" value="MFS_trans_sf"/>
</dbReference>
<keyword evidence="8" id="KW-1185">Reference proteome</keyword>
<evidence type="ECO:0000256" key="2">
    <source>
        <dbReference type="ARBA" id="ARBA00022692"/>
    </source>
</evidence>
<feature type="transmembrane region" description="Helical" evidence="5">
    <location>
        <begin position="111"/>
        <end position="130"/>
    </location>
</feature>
<dbReference type="Proteomes" id="UP000749559">
    <property type="component" value="Unassembled WGS sequence"/>
</dbReference>
<dbReference type="PROSITE" id="PS50850">
    <property type="entry name" value="MFS"/>
    <property type="match status" value="1"/>
</dbReference>
<dbReference type="SUPFAM" id="SSF103473">
    <property type="entry name" value="MFS general substrate transporter"/>
    <property type="match status" value="1"/>
</dbReference>
<feature type="transmembrane region" description="Helical" evidence="5">
    <location>
        <begin position="136"/>
        <end position="159"/>
    </location>
</feature>
<evidence type="ECO:0000256" key="1">
    <source>
        <dbReference type="ARBA" id="ARBA00004141"/>
    </source>
</evidence>
<evidence type="ECO:0000256" key="3">
    <source>
        <dbReference type="ARBA" id="ARBA00022989"/>
    </source>
</evidence>
<comment type="subcellular location">
    <subcellularLocation>
        <location evidence="1">Membrane</location>
        <topology evidence="1">Multi-pass membrane protein</topology>
    </subcellularLocation>
</comment>
<dbReference type="GO" id="GO:0022857">
    <property type="term" value="F:transmembrane transporter activity"/>
    <property type="evidence" value="ECO:0007669"/>
    <property type="project" value="InterPro"/>
</dbReference>
<organism evidence="7 8">
    <name type="scientific">Owenia fusiformis</name>
    <name type="common">Polychaete worm</name>
    <dbReference type="NCBI Taxonomy" id="6347"/>
    <lineage>
        <taxon>Eukaryota</taxon>
        <taxon>Metazoa</taxon>
        <taxon>Spiralia</taxon>
        <taxon>Lophotrochozoa</taxon>
        <taxon>Annelida</taxon>
        <taxon>Polychaeta</taxon>
        <taxon>Sedentaria</taxon>
        <taxon>Canalipalpata</taxon>
        <taxon>Sabellida</taxon>
        <taxon>Oweniida</taxon>
        <taxon>Oweniidae</taxon>
        <taxon>Owenia</taxon>
    </lineage>
</organism>
<evidence type="ECO:0000313" key="8">
    <source>
        <dbReference type="Proteomes" id="UP000749559"/>
    </source>
</evidence>
<sequence>VFANYAVRLNIGTLIPGNIYLNMYIVLGLSSVLGAPVSYIVLYKIGRVKGFTLALVSSGLFSLSMIGIVTLTDIPFLAAVTSLIGTAFATTAFGIVYVYSGEIFPTPARAAGLGGGSSFGRIGGLITPQLPLLAKAWYGLPYLVMGIIPILTGIMALLLPETMNKTLPETLLEGELFGTEKYDNLYKEKNEGTSQAETDSTKPQTLNNCYSTGHQFDSTSIDPYYTDLPGRGHM</sequence>
<evidence type="ECO:0000256" key="5">
    <source>
        <dbReference type="SAM" id="Phobius"/>
    </source>
</evidence>
<reference evidence="7" key="1">
    <citation type="submission" date="2022-03" db="EMBL/GenBank/DDBJ databases">
        <authorList>
            <person name="Martin C."/>
        </authorList>
    </citation>
    <scope>NUCLEOTIDE SEQUENCE</scope>
</reference>
<feature type="transmembrane region" description="Helical" evidence="5">
    <location>
        <begin position="76"/>
        <end position="99"/>
    </location>
</feature>
<dbReference type="AlphaFoldDB" id="A0A8S4Q7C9"/>
<dbReference type="Pfam" id="PF07690">
    <property type="entry name" value="MFS_1"/>
    <property type="match status" value="1"/>
</dbReference>
<dbReference type="GO" id="GO:0016020">
    <property type="term" value="C:membrane"/>
    <property type="evidence" value="ECO:0007669"/>
    <property type="project" value="UniProtKB-SubCell"/>
</dbReference>
<dbReference type="InterPro" id="IPR011701">
    <property type="entry name" value="MFS"/>
</dbReference>
<feature type="transmembrane region" description="Helical" evidence="5">
    <location>
        <begin position="50"/>
        <end position="70"/>
    </location>
</feature>
<dbReference type="PANTHER" id="PTHR24064">
    <property type="entry name" value="SOLUTE CARRIER FAMILY 22 MEMBER"/>
    <property type="match status" value="1"/>
</dbReference>
<dbReference type="EMBL" id="CAIIXF020000011">
    <property type="protein sequence ID" value="CAH1800288.1"/>
    <property type="molecule type" value="Genomic_DNA"/>
</dbReference>
<dbReference type="OrthoDB" id="2544694at2759"/>
<feature type="transmembrane region" description="Helical" evidence="5">
    <location>
        <begin position="20"/>
        <end position="43"/>
    </location>
</feature>
<comment type="caution">
    <text evidence="7">The sequence shown here is derived from an EMBL/GenBank/DDBJ whole genome shotgun (WGS) entry which is preliminary data.</text>
</comment>
<keyword evidence="3 5" id="KW-1133">Transmembrane helix</keyword>
<evidence type="ECO:0000313" key="7">
    <source>
        <dbReference type="EMBL" id="CAH1800288.1"/>
    </source>
</evidence>
<feature type="domain" description="Major facilitator superfamily (MFS) profile" evidence="6">
    <location>
        <begin position="1"/>
        <end position="164"/>
    </location>
</feature>
<gene>
    <name evidence="7" type="ORF">OFUS_LOCUS24194</name>
</gene>
<feature type="non-terminal residue" evidence="7">
    <location>
        <position position="234"/>
    </location>
</feature>
<protein>
    <recommendedName>
        <fullName evidence="6">Major facilitator superfamily (MFS) profile domain-containing protein</fullName>
    </recommendedName>
</protein>
<accession>A0A8S4Q7C9</accession>
<dbReference type="InterPro" id="IPR020846">
    <property type="entry name" value="MFS_dom"/>
</dbReference>
<keyword evidence="4 5" id="KW-0472">Membrane</keyword>
<proteinExistence type="predicted"/>
<keyword evidence="2 5" id="KW-0812">Transmembrane</keyword>